<dbReference type="EMBL" id="JALJOU010000053">
    <property type="protein sequence ID" value="KAK9828016.1"/>
    <property type="molecule type" value="Genomic_DNA"/>
</dbReference>
<name>A0AAW1R2L1_9CHLO</name>
<dbReference type="Proteomes" id="UP001445335">
    <property type="component" value="Unassembled WGS sequence"/>
</dbReference>
<evidence type="ECO:0000313" key="1">
    <source>
        <dbReference type="EMBL" id="KAK9828016.1"/>
    </source>
</evidence>
<comment type="caution">
    <text evidence="1">The sequence shown here is derived from an EMBL/GenBank/DDBJ whole genome shotgun (WGS) entry which is preliminary data.</text>
</comment>
<protein>
    <submittedName>
        <fullName evidence="1">Uncharacterized protein</fullName>
    </submittedName>
</protein>
<reference evidence="1 2" key="1">
    <citation type="journal article" date="2024" name="Nat. Commun.">
        <title>Phylogenomics reveals the evolutionary origins of lichenization in chlorophyte algae.</title>
        <authorList>
            <person name="Puginier C."/>
            <person name="Libourel C."/>
            <person name="Otte J."/>
            <person name="Skaloud P."/>
            <person name="Haon M."/>
            <person name="Grisel S."/>
            <person name="Petersen M."/>
            <person name="Berrin J.G."/>
            <person name="Delaux P.M."/>
            <person name="Dal Grande F."/>
            <person name="Keller J."/>
        </authorList>
    </citation>
    <scope>NUCLEOTIDE SEQUENCE [LARGE SCALE GENOMIC DNA]</scope>
    <source>
        <strain evidence="1 2">SAG 245.80</strain>
    </source>
</reference>
<keyword evidence="2" id="KW-1185">Reference proteome</keyword>
<dbReference type="AlphaFoldDB" id="A0AAW1R2L1"/>
<sequence length="287" mass="31582">MQCQWAGPCQAQPEMEQPPAAFTALHFRPFSQRHSRPEGSRGKAGQRPLTCKEHMLDGMEDVVHKRCEAPGCKTVPMYGFSGGLPRFCLAHKLEGMESVQDMRGAKVQNSAVLWIFGRPAALLHGTQIGRNGKCGERKMRGARMHNAAHFWVSGRPAPFLHGAQTARNGRRSAPDMRGTRVQDDTKFRNFWWAAALLHGAQIGRNGDCSAQQMRGACASWKNVVSPRGATSGCRTLATFGYPGGSKYRCKAHILEGMVNLNNRQMRQGAMNGSAECANSMRQREGSI</sequence>
<dbReference type="Pfam" id="PF19114">
    <property type="entry name" value="EsV_1_7_cys"/>
    <property type="match status" value="3"/>
</dbReference>
<dbReference type="SMART" id="SM01425">
    <property type="entry name" value="EsV_1_7"/>
    <property type="match status" value="3"/>
</dbReference>
<gene>
    <name evidence="1" type="ORF">WJX81_000418</name>
</gene>
<dbReference type="InterPro" id="IPR043822">
    <property type="entry name" value="EsV_1_7_cys"/>
</dbReference>
<evidence type="ECO:0000313" key="2">
    <source>
        <dbReference type="Proteomes" id="UP001445335"/>
    </source>
</evidence>
<organism evidence="1 2">
    <name type="scientific">Elliptochloris bilobata</name>
    <dbReference type="NCBI Taxonomy" id="381761"/>
    <lineage>
        <taxon>Eukaryota</taxon>
        <taxon>Viridiplantae</taxon>
        <taxon>Chlorophyta</taxon>
        <taxon>core chlorophytes</taxon>
        <taxon>Trebouxiophyceae</taxon>
        <taxon>Trebouxiophyceae incertae sedis</taxon>
        <taxon>Elliptochloris clade</taxon>
        <taxon>Elliptochloris</taxon>
    </lineage>
</organism>
<proteinExistence type="predicted"/>
<accession>A0AAW1R2L1</accession>